<proteinExistence type="predicted"/>
<feature type="domain" description="DUF4240" evidence="1">
    <location>
        <begin position="1"/>
        <end position="136"/>
    </location>
</feature>
<dbReference type="RefSeq" id="WP_106330688.1">
    <property type="nucleotide sequence ID" value="NZ_BOMO01000176.1"/>
</dbReference>
<reference evidence="2 3" key="1">
    <citation type="submission" date="2018-03" db="EMBL/GenBank/DDBJ databases">
        <title>Genomic Encyclopedia of Archaeal and Bacterial Type Strains, Phase II (KMG-II): from individual species to whole genera.</title>
        <authorList>
            <person name="Goeker M."/>
        </authorList>
    </citation>
    <scope>NUCLEOTIDE SEQUENCE [LARGE SCALE GENOMIC DNA]</scope>
    <source>
        <strain evidence="2 3">DSM 43146</strain>
    </source>
</reference>
<protein>
    <submittedName>
        <fullName evidence="2">Uncharacterized protein DUF4240</fullName>
    </submittedName>
</protein>
<dbReference type="OrthoDB" id="6200718at2"/>
<dbReference type="Pfam" id="PF14024">
    <property type="entry name" value="DUF4240"/>
    <property type="match status" value="1"/>
</dbReference>
<dbReference type="InterPro" id="IPR025334">
    <property type="entry name" value="DUF4240"/>
</dbReference>
<name>A0A2T0JN96_9ACTN</name>
<comment type="caution">
    <text evidence="2">The sequence shown here is derived from an EMBL/GenBank/DDBJ whole genome shotgun (WGS) entry which is preliminary data.</text>
</comment>
<accession>A0A2T0JN96</accession>
<dbReference type="Proteomes" id="UP000239415">
    <property type="component" value="Unassembled WGS sequence"/>
</dbReference>
<sequence>MDIDGFWRLIERSAAEGGTKDEREEWLTATLRELGPSEIEDFTIRLQELRDRIDHAHMWTAADVIKDGCSTDGFWYFQCWLIGRGREAFETVAADPDALAGLPAVRRLAAKPRGRWNDEEWPEWECLAYVAGHAYTDDDGSALWEAVEARGVRLRSDPLKPDWSREYHVPRLRELFPGSR</sequence>
<dbReference type="AlphaFoldDB" id="A0A2T0JN96"/>
<evidence type="ECO:0000259" key="1">
    <source>
        <dbReference type="Pfam" id="PF14024"/>
    </source>
</evidence>
<evidence type="ECO:0000313" key="2">
    <source>
        <dbReference type="EMBL" id="PRX08877.1"/>
    </source>
</evidence>
<gene>
    <name evidence="2" type="ORF">CLV67_1389</name>
</gene>
<keyword evidence="3" id="KW-1185">Reference proteome</keyword>
<organism evidence="2 3">
    <name type="scientific">Actinoplanes italicus</name>
    <dbReference type="NCBI Taxonomy" id="113567"/>
    <lineage>
        <taxon>Bacteria</taxon>
        <taxon>Bacillati</taxon>
        <taxon>Actinomycetota</taxon>
        <taxon>Actinomycetes</taxon>
        <taxon>Micromonosporales</taxon>
        <taxon>Micromonosporaceae</taxon>
        <taxon>Actinoplanes</taxon>
    </lineage>
</organism>
<evidence type="ECO:0000313" key="3">
    <source>
        <dbReference type="Proteomes" id="UP000239415"/>
    </source>
</evidence>
<dbReference type="EMBL" id="PVMZ01000038">
    <property type="protein sequence ID" value="PRX08877.1"/>
    <property type="molecule type" value="Genomic_DNA"/>
</dbReference>